<keyword evidence="1" id="KW-0732">Signal</keyword>
<feature type="chain" id="PRO_5002053154" evidence="1">
    <location>
        <begin position="35"/>
        <end position="105"/>
    </location>
</feature>
<evidence type="ECO:0000256" key="1">
    <source>
        <dbReference type="SAM" id="SignalP"/>
    </source>
</evidence>
<evidence type="ECO:0000313" key="2">
    <source>
        <dbReference type="EMBL" id="JAG23366.1"/>
    </source>
</evidence>
<sequence length="105" mass="11758">MTTVMTHFHDSAPHREYSSSLLLSLLRLSLLTNASLLAIAVQSQSMLHCMVFVVTHQETAQAFYQSQTSQGESSSGQKPVMSRSYHHHYPYQICDDENDSQVGVV</sequence>
<feature type="signal peptide" evidence="1">
    <location>
        <begin position="1"/>
        <end position="34"/>
    </location>
</feature>
<accession>A0A0A9XVE9</accession>
<reference evidence="2" key="2">
    <citation type="submission" date="2014-07" db="EMBL/GenBank/DDBJ databases">
        <authorList>
            <person name="Hull J."/>
        </authorList>
    </citation>
    <scope>NUCLEOTIDE SEQUENCE</scope>
</reference>
<gene>
    <name evidence="2" type="ORF">CM83_8022</name>
</gene>
<dbReference type="AlphaFoldDB" id="A0A0A9XVE9"/>
<protein>
    <submittedName>
        <fullName evidence="2">Uncharacterized protein</fullName>
    </submittedName>
</protein>
<reference evidence="2" key="1">
    <citation type="journal article" date="2014" name="PLoS ONE">
        <title>Transcriptome-Based Identification of ABC Transporters in the Western Tarnished Plant Bug Lygus hesperus.</title>
        <authorList>
            <person name="Hull J.J."/>
            <person name="Chaney K."/>
            <person name="Geib S.M."/>
            <person name="Fabrick J.A."/>
            <person name="Brent C.S."/>
            <person name="Walsh D."/>
            <person name="Lavine L.C."/>
        </authorList>
    </citation>
    <scope>NUCLEOTIDE SEQUENCE</scope>
</reference>
<name>A0A0A9XVE9_LYGHE</name>
<dbReference type="EMBL" id="GBHO01020238">
    <property type="protein sequence ID" value="JAG23366.1"/>
    <property type="molecule type" value="Transcribed_RNA"/>
</dbReference>
<proteinExistence type="predicted"/>
<organism evidence="2">
    <name type="scientific">Lygus hesperus</name>
    <name type="common">Western plant bug</name>
    <dbReference type="NCBI Taxonomy" id="30085"/>
    <lineage>
        <taxon>Eukaryota</taxon>
        <taxon>Metazoa</taxon>
        <taxon>Ecdysozoa</taxon>
        <taxon>Arthropoda</taxon>
        <taxon>Hexapoda</taxon>
        <taxon>Insecta</taxon>
        <taxon>Pterygota</taxon>
        <taxon>Neoptera</taxon>
        <taxon>Paraneoptera</taxon>
        <taxon>Hemiptera</taxon>
        <taxon>Heteroptera</taxon>
        <taxon>Panheteroptera</taxon>
        <taxon>Cimicomorpha</taxon>
        <taxon>Miridae</taxon>
        <taxon>Mirini</taxon>
        <taxon>Lygus</taxon>
    </lineage>
</organism>